<proteinExistence type="inferred from homology"/>
<dbReference type="SUPFAM" id="SSF46565">
    <property type="entry name" value="Chaperone J-domain"/>
    <property type="match status" value="1"/>
</dbReference>
<keyword evidence="3 6" id="KW-1133">Transmembrane helix</keyword>
<protein>
    <submittedName>
        <fullName evidence="8">DnaJ domain-containing protein</fullName>
    </submittedName>
</protein>
<comment type="similarity">
    <text evidence="5">Belongs to the TIM14 family.</text>
</comment>
<comment type="subcellular location">
    <subcellularLocation>
        <location evidence="1">Membrane</location>
        <topology evidence="1">Single-pass membrane protein</topology>
    </subcellularLocation>
</comment>
<evidence type="ECO:0000256" key="4">
    <source>
        <dbReference type="ARBA" id="ARBA00023136"/>
    </source>
</evidence>
<dbReference type="Proteomes" id="UP001595796">
    <property type="component" value="Unassembled WGS sequence"/>
</dbReference>
<accession>A0ABV9Z3T6</accession>
<dbReference type="Gene3D" id="1.10.287.110">
    <property type="entry name" value="DnaJ domain"/>
    <property type="match status" value="1"/>
</dbReference>
<keyword evidence="4 6" id="KW-0472">Membrane</keyword>
<evidence type="ECO:0000259" key="7">
    <source>
        <dbReference type="PROSITE" id="PS50076"/>
    </source>
</evidence>
<dbReference type="InterPro" id="IPR036869">
    <property type="entry name" value="J_dom_sf"/>
</dbReference>
<reference evidence="9" key="1">
    <citation type="journal article" date="2019" name="Int. J. Syst. Evol. Microbiol.">
        <title>The Global Catalogue of Microorganisms (GCM) 10K type strain sequencing project: providing services to taxonomists for standard genome sequencing and annotation.</title>
        <authorList>
            <consortium name="The Broad Institute Genomics Platform"/>
            <consortium name="The Broad Institute Genome Sequencing Center for Infectious Disease"/>
            <person name="Wu L."/>
            <person name="Ma J."/>
        </authorList>
    </citation>
    <scope>NUCLEOTIDE SEQUENCE [LARGE SCALE GENOMIC DNA]</scope>
    <source>
        <strain evidence="9">CGMCC 1.16444</strain>
    </source>
</reference>
<keyword evidence="9" id="KW-1185">Reference proteome</keyword>
<feature type="transmembrane region" description="Helical" evidence="6">
    <location>
        <begin position="33"/>
        <end position="51"/>
    </location>
</feature>
<dbReference type="RefSeq" id="WP_114955861.1">
    <property type="nucleotide sequence ID" value="NZ_JBHSJF010000006.1"/>
</dbReference>
<comment type="caution">
    <text evidence="8">The sequence shown here is derived from an EMBL/GenBank/DDBJ whole genome shotgun (WGS) entry which is preliminary data.</text>
</comment>
<organism evidence="8 9">
    <name type="scientific">Flaviflagellibacter deserti</name>
    <dbReference type="NCBI Taxonomy" id="2267266"/>
    <lineage>
        <taxon>Bacteria</taxon>
        <taxon>Pseudomonadati</taxon>
        <taxon>Pseudomonadota</taxon>
        <taxon>Alphaproteobacteria</taxon>
        <taxon>Hyphomicrobiales</taxon>
        <taxon>Flaviflagellibacter</taxon>
    </lineage>
</organism>
<gene>
    <name evidence="8" type="ORF">ACFPFW_09360</name>
</gene>
<evidence type="ECO:0000256" key="1">
    <source>
        <dbReference type="ARBA" id="ARBA00004167"/>
    </source>
</evidence>
<evidence type="ECO:0000313" key="8">
    <source>
        <dbReference type="EMBL" id="MFC5068219.1"/>
    </source>
</evidence>
<dbReference type="PANTHER" id="PTHR12763:SF28">
    <property type="entry name" value="GEO10507P1-RELATED"/>
    <property type="match status" value="1"/>
</dbReference>
<dbReference type="Pfam" id="PF00226">
    <property type="entry name" value="DnaJ"/>
    <property type="match status" value="1"/>
</dbReference>
<feature type="domain" description="J" evidence="7">
    <location>
        <begin position="180"/>
        <end position="233"/>
    </location>
</feature>
<evidence type="ECO:0000256" key="2">
    <source>
        <dbReference type="ARBA" id="ARBA00022692"/>
    </source>
</evidence>
<name>A0ABV9Z3T6_9HYPH</name>
<dbReference type="PROSITE" id="PS50076">
    <property type="entry name" value="DNAJ_2"/>
    <property type="match status" value="1"/>
</dbReference>
<evidence type="ECO:0000256" key="3">
    <source>
        <dbReference type="ARBA" id="ARBA00022989"/>
    </source>
</evidence>
<evidence type="ECO:0000313" key="9">
    <source>
        <dbReference type="Proteomes" id="UP001595796"/>
    </source>
</evidence>
<dbReference type="SMART" id="SM00271">
    <property type="entry name" value="DnaJ"/>
    <property type="match status" value="1"/>
</dbReference>
<dbReference type="CDD" id="cd06257">
    <property type="entry name" value="DnaJ"/>
    <property type="match status" value="1"/>
</dbReference>
<dbReference type="InterPro" id="IPR001623">
    <property type="entry name" value="DnaJ_domain"/>
</dbReference>
<dbReference type="EMBL" id="JBHSJF010000006">
    <property type="protein sequence ID" value="MFC5068219.1"/>
    <property type="molecule type" value="Genomic_DNA"/>
</dbReference>
<sequence>MLTVLVGLAVIALVLWSAKNSIDHSPGSRKHLFLLGGAVFALLLGGLLALTGKTIYGLPLLFIGATVLAKTKNPGFRLSLKNGSIVRRRTAMLAMAIDKTSGAMRGSVLTGRYAHKNLDALSEYELVDLAREVSARDQAGFALLEAYLDGRVPGWRVHLQGDAHPGGGHAAGQGAMTEDEAYQILGLDPGAGAAEISAAHRALMKKLHPDQGGSTYLASRVNQAKDVLFRTQR</sequence>
<keyword evidence="2 6" id="KW-0812">Transmembrane</keyword>
<evidence type="ECO:0000256" key="6">
    <source>
        <dbReference type="SAM" id="Phobius"/>
    </source>
</evidence>
<evidence type="ECO:0000256" key="5">
    <source>
        <dbReference type="ARBA" id="ARBA00038105"/>
    </source>
</evidence>
<dbReference type="PANTHER" id="PTHR12763">
    <property type="match status" value="1"/>
</dbReference>